<dbReference type="InterPro" id="IPR003599">
    <property type="entry name" value="Ig_sub"/>
</dbReference>
<dbReference type="SMART" id="SM00409">
    <property type="entry name" value="IG"/>
    <property type="match status" value="1"/>
</dbReference>
<name>A0A1S3H5D2_LINAN</name>
<dbReference type="Pfam" id="PF07679">
    <property type="entry name" value="I-set"/>
    <property type="match status" value="1"/>
</dbReference>
<dbReference type="SUPFAM" id="SSF48726">
    <property type="entry name" value="Immunoglobulin"/>
    <property type="match status" value="1"/>
</dbReference>
<accession>A0A1S3H5D2</accession>
<keyword evidence="1" id="KW-0677">Repeat</keyword>
<dbReference type="InterPro" id="IPR036116">
    <property type="entry name" value="FN3_sf"/>
</dbReference>
<keyword evidence="5" id="KW-0732">Signal</keyword>
<feature type="chain" id="PRO_5010328050" evidence="5">
    <location>
        <begin position="23"/>
        <end position="809"/>
    </location>
</feature>
<dbReference type="InterPro" id="IPR008197">
    <property type="entry name" value="WAP_dom"/>
</dbReference>
<dbReference type="PANTHER" id="PTHR14131">
    <property type="entry name" value="ANOSMIN"/>
    <property type="match status" value="1"/>
</dbReference>
<dbReference type="SMART" id="SM00217">
    <property type="entry name" value="WAP"/>
    <property type="match status" value="1"/>
</dbReference>
<dbReference type="PROSITE" id="PS51390">
    <property type="entry name" value="WAP"/>
    <property type="match status" value="1"/>
</dbReference>
<evidence type="ECO:0000256" key="1">
    <source>
        <dbReference type="ARBA" id="ARBA00022737"/>
    </source>
</evidence>
<evidence type="ECO:0000259" key="8">
    <source>
        <dbReference type="PROSITE" id="PS51390"/>
    </source>
</evidence>
<evidence type="ECO:0000313" key="9">
    <source>
        <dbReference type="Proteomes" id="UP000085678"/>
    </source>
</evidence>
<feature type="domain" description="Fibronectin type-III" evidence="7">
    <location>
        <begin position="272"/>
        <end position="378"/>
    </location>
</feature>
<dbReference type="InterPro" id="IPR003961">
    <property type="entry name" value="FN3_dom"/>
</dbReference>
<dbReference type="FunFam" id="2.60.40.10:FF:000032">
    <property type="entry name" value="palladin isoform X1"/>
    <property type="match status" value="1"/>
</dbReference>
<keyword evidence="9" id="KW-1185">Reference proteome</keyword>
<protein>
    <submittedName>
        <fullName evidence="10">Anosmin-1</fullName>
    </submittedName>
</protein>
<feature type="domain" description="Ig-like" evidence="6">
    <location>
        <begin position="526"/>
        <end position="609"/>
    </location>
</feature>
<proteinExistence type="predicted"/>
<dbReference type="SUPFAM" id="SSF57256">
    <property type="entry name" value="Elafin-like"/>
    <property type="match status" value="1"/>
</dbReference>
<feature type="region of interest" description="Disordered" evidence="4">
    <location>
        <begin position="740"/>
        <end position="762"/>
    </location>
</feature>
<evidence type="ECO:0000256" key="3">
    <source>
        <dbReference type="ARBA" id="ARBA00023319"/>
    </source>
</evidence>
<dbReference type="InterPro" id="IPR013783">
    <property type="entry name" value="Ig-like_fold"/>
</dbReference>
<dbReference type="Pfam" id="PF00095">
    <property type="entry name" value="WAP"/>
    <property type="match status" value="1"/>
</dbReference>
<dbReference type="SUPFAM" id="SSF49265">
    <property type="entry name" value="Fibronectin type III"/>
    <property type="match status" value="2"/>
</dbReference>
<dbReference type="CDD" id="cd00063">
    <property type="entry name" value="FN3"/>
    <property type="match status" value="2"/>
</dbReference>
<dbReference type="KEGG" id="lak:106151804"/>
<dbReference type="GO" id="GO:0005576">
    <property type="term" value="C:extracellular region"/>
    <property type="evidence" value="ECO:0007669"/>
    <property type="project" value="InterPro"/>
</dbReference>
<evidence type="ECO:0000259" key="7">
    <source>
        <dbReference type="PROSITE" id="PS50853"/>
    </source>
</evidence>
<sequence length="809" mass="89118">MSLVSGLLQVFLILGSVNEGRYVNPEDSVLREARCKARCLSELEERSAGTHDPSALTLTGCQENVTCSQCLKPCGQTHTGLDDCKARCQDHESCLNSCLFLDDIKTNRPGLCPPAEEAVGFAAVCVEACTTDASCPARDDKCCDNGCGHTCQKAKGEENRLPARPYIKRIQELTVNNRVVVTWKPSAPQRHSVPLVHVLQSRQNPGEKGKEALWTEWETVKQTTQYSANIDDAILGYWYEFRVATVSTNGSVGFSSGSKALRLSRVPQPPSQPVNLTEGSTTVHDGKIDVEIKWLPPLTSDLPIIRYRVFWSERLSSISPVFVSLKEHRQSVSGNQNSYTIKNLKPDTTYFVEVQAICRYGRKKLRSRRRSFYITTYAIPTAPPVSERPTVFDMAYLDLPMPPTVLNLTVPEVYFSEGQLRAKVTWLTTATPADFVLVQKYTVHWVALVCQDEPQTEAIKKGATTHDTLFTLYDLEYSCHYEVMVRSVSAEGRQSTVTTARFYTPSCHSVKVKGDIAPNCPATPAPQVTMETETVRGMEGTSAILRCNVIGMEAPALSWSRKDGEELTASNHRLLDGALHILSLSAEDSGVYVCSAQNHRGQVATGTVTVIVEKPVLPPKPKELQHSFIITDGNITAHLTWKLPAPAPEDAYHSITGFQVSWGQRSGSSEGQGSSSTMTGATVAVSIPEDLEATFELSLADLDEGTVYVVQVQVLSTVGAGPAQKISFTTPVLNFNTQLQEPSAQEEEHNSHMNNKEKKDKYDTEHNFKERTLKSTSGSWSLKMHQSYFMQGSLLLFALLKIGVTGVVL</sequence>
<dbReference type="PANTHER" id="PTHR14131:SF5">
    <property type="entry name" value="ANOSMIN-1"/>
    <property type="match status" value="1"/>
</dbReference>
<dbReference type="Pfam" id="PF00041">
    <property type="entry name" value="fn3"/>
    <property type="match status" value="2"/>
</dbReference>
<reference evidence="10" key="1">
    <citation type="submission" date="2025-08" db="UniProtKB">
        <authorList>
            <consortium name="RefSeq"/>
        </authorList>
    </citation>
    <scope>IDENTIFICATION</scope>
    <source>
        <tissue evidence="10">Gonads</tissue>
    </source>
</reference>
<dbReference type="InterPro" id="IPR042447">
    <property type="entry name" value="Anosmin-1"/>
</dbReference>
<dbReference type="PROSITE" id="PS50853">
    <property type="entry name" value="FN3"/>
    <property type="match status" value="3"/>
</dbReference>
<dbReference type="PROSITE" id="PS50835">
    <property type="entry name" value="IG_LIKE"/>
    <property type="match status" value="1"/>
</dbReference>
<dbReference type="InterPro" id="IPR036179">
    <property type="entry name" value="Ig-like_dom_sf"/>
</dbReference>
<dbReference type="GO" id="GO:0030182">
    <property type="term" value="P:neuron differentiation"/>
    <property type="evidence" value="ECO:0007669"/>
    <property type="project" value="TreeGrafter"/>
</dbReference>
<dbReference type="AlphaFoldDB" id="A0A1S3H5D2"/>
<dbReference type="STRING" id="7574.A0A1S3H5D2"/>
<dbReference type="InParanoid" id="A0A1S3H5D2"/>
<feature type="domain" description="WAP" evidence="8">
    <location>
        <begin position="105"/>
        <end position="155"/>
    </location>
</feature>
<organism evidence="9 10">
    <name type="scientific">Lingula anatina</name>
    <name type="common">Brachiopod</name>
    <name type="synonym">Lingula unguis</name>
    <dbReference type="NCBI Taxonomy" id="7574"/>
    <lineage>
        <taxon>Eukaryota</taxon>
        <taxon>Metazoa</taxon>
        <taxon>Spiralia</taxon>
        <taxon>Lophotrochozoa</taxon>
        <taxon>Brachiopoda</taxon>
        <taxon>Linguliformea</taxon>
        <taxon>Lingulata</taxon>
        <taxon>Lingulida</taxon>
        <taxon>Linguloidea</taxon>
        <taxon>Lingulidae</taxon>
        <taxon>Lingula</taxon>
    </lineage>
</organism>
<dbReference type="SMART" id="SM00060">
    <property type="entry name" value="FN3"/>
    <property type="match status" value="4"/>
</dbReference>
<dbReference type="InterPro" id="IPR007110">
    <property type="entry name" value="Ig-like_dom"/>
</dbReference>
<evidence type="ECO:0000313" key="10">
    <source>
        <dbReference type="RefSeq" id="XP_013380671.1"/>
    </source>
</evidence>
<dbReference type="GeneID" id="106151804"/>
<feature type="compositionally biased region" description="Basic and acidic residues" evidence="4">
    <location>
        <begin position="746"/>
        <end position="762"/>
    </location>
</feature>
<keyword evidence="2" id="KW-1015">Disulfide bond</keyword>
<dbReference type="GO" id="GO:0009986">
    <property type="term" value="C:cell surface"/>
    <property type="evidence" value="ECO:0007669"/>
    <property type="project" value="TreeGrafter"/>
</dbReference>
<dbReference type="InterPro" id="IPR013098">
    <property type="entry name" value="Ig_I-set"/>
</dbReference>
<evidence type="ECO:0000256" key="2">
    <source>
        <dbReference type="ARBA" id="ARBA00023157"/>
    </source>
</evidence>
<dbReference type="OMA" id="VVYILRW"/>
<dbReference type="InterPro" id="IPR036645">
    <property type="entry name" value="Elafin-like_sf"/>
</dbReference>
<feature type="domain" description="Fibronectin type-III" evidence="7">
    <location>
        <begin position="164"/>
        <end position="269"/>
    </location>
</feature>
<dbReference type="GO" id="GO:0030414">
    <property type="term" value="F:peptidase inhibitor activity"/>
    <property type="evidence" value="ECO:0007669"/>
    <property type="project" value="InterPro"/>
</dbReference>
<dbReference type="RefSeq" id="XP_013380671.1">
    <property type="nucleotide sequence ID" value="XM_013525217.1"/>
</dbReference>
<gene>
    <name evidence="10" type="primary">LOC106151804</name>
</gene>
<dbReference type="CDD" id="cd00199">
    <property type="entry name" value="WAP"/>
    <property type="match status" value="1"/>
</dbReference>
<dbReference type="InterPro" id="IPR003598">
    <property type="entry name" value="Ig_sub2"/>
</dbReference>
<evidence type="ECO:0000256" key="5">
    <source>
        <dbReference type="SAM" id="SignalP"/>
    </source>
</evidence>
<dbReference type="OrthoDB" id="6265911at2759"/>
<keyword evidence="3" id="KW-0393">Immunoglobulin domain</keyword>
<feature type="signal peptide" evidence="5">
    <location>
        <begin position="1"/>
        <end position="22"/>
    </location>
</feature>
<dbReference type="Gene3D" id="2.60.40.10">
    <property type="entry name" value="Immunoglobulins"/>
    <property type="match status" value="5"/>
</dbReference>
<evidence type="ECO:0000256" key="4">
    <source>
        <dbReference type="SAM" id="MobiDB-lite"/>
    </source>
</evidence>
<dbReference type="Proteomes" id="UP000085678">
    <property type="component" value="Unplaced"/>
</dbReference>
<dbReference type="SMART" id="SM00408">
    <property type="entry name" value="IGc2"/>
    <property type="match status" value="1"/>
</dbReference>
<feature type="domain" description="Fibronectin type-III" evidence="7">
    <location>
        <begin position="620"/>
        <end position="735"/>
    </location>
</feature>
<evidence type="ECO:0000259" key="6">
    <source>
        <dbReference type="PROSITE" id="PS50835"/>
    </source>
</evidence>
<dbReference type="Gene3D" id="4.10.75.10">
    <property type="entry name" value="Elafin-like"/>
    <property type="match status" value="1"/>
</dbReference>